<gene>
    <name evidence="1" type="ORF">RPERSI_LOCUS25244</name>
</gene>
<protein>
    <submittedName>
        <fullName evidence="1">23803_t:CDS:1</fullName>
    </submittedName>
</protein>
<reference evidence="1" key="1">
    <citation type="submission" date="2021-06" db="EMBL/GenBank/DDBJ databases">
        <authorList>
            <person name="Kallberg Y."/>
            <person name="Tangrot J."/>
            <person name="Rosling A."/>
        </authorList>
    </citation>
    <scope>NUCLEOTIDE SEQUENCE</scope>
    <source>
        <strain evidence="1">MA461A</strain>
    </source>
</reference>
<keyword evidence="2" id="KW-1185">Reference proteome</keyword>
<evidence type="ECO:0000313" key="2">
    <source>
        <dbReference type="Proteomes" id="UP000789920"/>
    </source>
</evidence>
<organism evidence="1 2">
    <name type="scientific">Racocetra persica</name>
    <dbReference type="NCBI Taxonomy" id="160502"/>
    <lineage>
        <taxon>Eukaryota</taxon>
        <taxon>Fungi</taxon>
        <taxon>Fungi incertae sedis</taxon>
        <taxon>Mucoromycota</taxon>
        <taxon>Glomeromycotina</taxon>
        <taxon>Glomeromycetes</taxon>
        <taxon>Diversisporales</taxon>
        <taxon>Gigasporaceae</taxon>
        <taxon>Racocetra</taxon>
    </lineage>
</organism>
<feature type="non-terminal residue" evidence="1">
    <location>
        <position position="1"/>
    </location>
</feature>
<comment type="caution">
    <text evidence="1">The sequence shown here is derived from an EMBL/GenBank/DDBJ whole genome shotgun (WGS) entry which is preliminary data.</text>
</comment>
<feature type="non-terminal residue" evidence="1">
    <location>
        <position position="136"/>
    </location>
</feature>
<name>A0ACA9S0A9_9GLOM</name>
<sequence>SKAKCTYSEKNKAVCDDNELNNALIDEELNDSIWVDKKIDDKAANYFKILLSNIKVKNAKLKKAMQNTQPITFYLSSVSAYSVAPNVNKNVVNKNVVNENMINENVVNEKACIKLAIKELNNMLEKDNGHIDNRIK</sequence>
<dbReference type="Proteomes" id="UP000789920">
    <property type="component" value="Unassembled WGS sequence"/>
</dbReference>
<proteinExistence type="predicted"/>
<evidence type="ECO:0000313" key="1">
    <source>
        <dbReference type="EMBL" id="CAG8819929.1"/>
    </source>
</evidence>
<accession>A0ACA9S0A9</accession>
<dbReference type="EMBL" id="CAJVQC010082932">
    <property type="protein sequence ID" value="CAG8819929.1"/>
    <property type="molecule type" value="Genomic_DNA"/>
</dbReference>